<evidence type="ECO:0000313" key="2">
    <source>
        <dbReference type="Proteomes" id="UP001196509"/>
    </source>
</evidence>
<organism evidence="1 2">
    <name type="scientific">Flavimaribacter sediminis</name>
    <dbReference type="NCBI Taxonomy" id="2865987"/>
    <lineage>
        <taxon>Bacteria</taxon>
        <taxon>Pseudomonadati</taxon>
        <taxon>Pseudomonadota</taxon>
        <taxon>Alphaproteobacteria</taxon>
        <taxon>Hyphomicrobiales</taxon>
        <taxon>Rhizobiaceae</taxon>
        <taxon>Flavimaribacter</taxon>
    </lineage>
</organism>
<proteinExistence type="predicted"/>
<evidence type="ECO:0000313" key="1">
    <source>
        <dbReference type="EMBL" id="MBW8635958.1"/>
    </source>
</evidence>
<dbReference type="InterPro" id="IPR010323">
    <property type="entry name" value="DUF924"/>
</dbReference>
<keyword evidence="2" id="KW-1185">Reference proteome</keyword>
<dbReference type="InterPro" id="IPR011990">
    <property type="entry name" value="TPR-like_helical_dom_sf"/>
</dbReference>
<dbReference type="Proteomes" id="UP001196509">
    <property type="component" value="Unassembled WGS sequence"/>
</dbReference>
<dbReference type="Gene3D" id="1.25.40.10">
    <property type="entry name" value="Tetratricopeptide repeat domain"/>
    <property type="match status" value="1"/>
</dbReference>
<reference evidence="1" key="1">
    <citation type="submission" date="2021-08" db="EMBL/GenBank/DDBJ databases">
        <title>Hoeflea bacterium WL0058 sp. nov., isolated from the sediment.</title>
        <authorList>
            <person name="Wang L."/>
            <person name="Zhang D."/>
        </authorList>
    </citation>
    <scope>NUCLEOTIDE SEQUENCE</scope>
    <source>
        <strain evidence="1">WL0058</strain>
    </source>
</reference>
<dbReference type="SUPFAM" id="SSF48452">
    <property type="entry name" value="TPR-like"/>
    <property type="match status" value="1"/>
</dbReference>
<accession>A0AAE2ZG56</accession>
<protein>
    <submittedName>
        <fullName evidence="1">DUF924 domain-containing protein</fullName>
    </submittedName>
</protein>
<sequence>MVDIVAPREVTTFWFDELEERNWFEKNEEIDRAIRKRFMDTHLALSAHVPQEWRETPEAALALIIVFDQFPRNIFRNSPHAFASDPLALKEATLAIEKGFDLQTPEKHRLFIYIPFEHSESIEDQNRSVALFETLNDENLMKYALAHRDVIEKYGRFPHRNAILGRVSTPEEEAYLAKPGAGF</sequence>
<gene>
    <name evidence="1" type="ORF">K1W69_02080</name>
</gene>
<dbReference type="Gene3D" id="1.20.58.320">
    <property type="entry name" value="TPR-like"/>
    <property type="match status" value="1"/>
</dbReference>
<dbReference type="EMBL" id="JAICBX010000001">
    <property type="protein sequence ID" value="MBW8635958.1"/>
    <property type="molecule type" value="Genomic_DNA"/>
</dbReference>
<dbReference type="RefSeq" id="WP_220226673.1">
    <property type="nucleotide sequence ID" value="NZ_JAICBX010000001.1"/>
</dbReference>
<dbReference type="AlphaFoldDB" id="A0AAE2ZG56"/>
<name>A0AAE2ZG56_9HYPH</name>
<comment type="caution">
    <text evidence="1">The sequence shown here is derived from an EMBL/GenBank/DDBJ whole genome shotgun (WGS) entry which is preliminary data.</text>
</comment>
<dbReference type="Pfam" id="PF06041">
    <property type="entry name" value="DUF924"/>
    <property type="match status" value="1"/>
</dbReference>